<dbReference type="GO" id="GO:0016592">
    <property type="term" value="C:mediator complex"/>
    <property type="evidence" value="ECO:0007669"/>
    <property type="project" value="InterPro"/>
</dbReference>
<evidence type="ECO:0000256" key="7">
    <source>
        <dbReference type="ARBA" id="ARBA00023242"/>
    </source>
</evidence>
<gene>
    <name evidence="9" type="ORF">BCR35DRAFT_272402</name>
</gene>
<dbReference type="OrthoDB" id="10257739at2759"/>
<dbReference type="Gene3D" id="1.10.10.1340">
    <property type="entry name" value="Mediator of RNA polymerase II, submodule Med31 (Soh1)"/>
    <property type="match status" value="1"/>
</dbReference>
<dbReference type="PANTHER" id="PTHR13186">
    <property type="entry name" value="MEDIATOR OF RNA POLYMERASE II TRANSCRIPTION SUBUNIT 31"/>
    <property type="match status" value="1"/>
</dbReference>
<evidence type="ECO:0000256" key="1">
    <source>
        <dbReference type="ARBA" id="ARBA00004123"/>
    </source>
</evidence>
<dbReference type="InParanoid" id="A0A1Y2D0T9"/>
<dbReference type="EMBL" id="MCGR01000104">
    <property type="protein sequence ID" value="ORY52817.1"/>
    <property type="molecule type" value="Genomic_DNA"/>
</dbReference>
<dbReference type="InterPro" id="IPR038089">
    <property type="entry name" value="Med31_sf"/>
</dbReference>
<organism evidence="9 10">
    <name type="scientific">Leucosporidium creatinivorum</name>
    <dbReference type="NCBI Taxonomy" id="106004"/>
    <lineage>
        <taxon>Eukaryota</taxon>
        <taxon>Fungi</taxon>
        <taxon>Dikarya</taxon>
        <taxon>Basidiomycota</taxon>
        <taxon>Pucciniomycotina</taxon>
        <taxon>Microbotryomycetes</taxon>
        <taxon>Leucosporidiales</taxon>
        <taxon>Leucosporidium</taxon>
    </lineage>
</organism>
<accession>A0A1Y2D0T9</accession>
<dbReference type="FunCoup" id="A0A1Y2D0T9">
    <property type="interactions" value="167"/>
</dbReference>
<dbReference type="AlphaFoldDB" id="A0A1Y2D0T9"/>
<keyword evidence="7 8" id="KW-0539">Nucleus</keyword>
<evidence type="ECO:0000256" key="2">
    <source>
        <dbReference type="ARBA" id="ARBA00006378"/>
    </source>
</evidence>
<keyword evidence="5 8" id="KW-0010">Activator</keyword>
<evidence type="ECO:0000256" key="3">
    <source>
        <dbReference type="ARBA" id="ARBA00019660"/>
    </source>
</evidence>
<keyword evidence="4 8" id="KW-0805">Transcription regulation</keyword>
<evidence type="ECO:0000256" key="6">
    <source>
        <dbReference type="ARBA" id="ARBA00023163"/>
    </source>
</evidence>
<evidence type="ECO:0000313" key="9">
    <source>
        <dbReference type="EMBL" id="ORY52817.1"/>
    </source>
</evidence>
<proteinExistence type="inferred from homology"/>
<dbReference type="Pfam" id="PF05669">
    <property type="entry name" value="Med31"/>
    <property type="match status" value="1"/>
</dbReference>
<evidence type="ECO:0000256" key="4">
    <source>
        <dbReference type="ARBA" id="ARBA00023015"/>
    </source>
</evidence>
<dbReference type="Proteomes" id="UP000193467">
    <property type="component" value="Unassembled WGS sequence"/>
</dbReference>
<evidence type="ECO:0000256" key="5">
    <source>
        <dbReference type="ARBA" id="ARBA00023159"/>
    </source>
</evidence>
<comment type="similarity">
    <text evidence="2 8">Belongs to the Mediator complex subunit 31 family.</text>
</comment>
<reference evidence="9 10" key="1">
    <citation type="submission" date="2016-07" db="EMBL/GenBank/DDBJ databases">
        <title>Pervasive Adenine N6-methylation of Active Genes in Fungi.</title>
        <authorList>
            <consortium name="DOE Joint Genome Institute"/>
            <person name="Mondo S.J."/>
            <person name="Dannebaum R.O."/>
            <person name="Kuo R.C."/>
            <person name="Labutti K."/>
            <person name="Haridas S."/>
            <person name="Kuo A."/>
            <person name="Salamov A."/>
            <person name="Ahrendt S.R."/>
            <person name="Lipzen A."/>
            <person name="Sullivan W."/>
            <person name="Andreopoulos W.B."/>
            <person name="Clum A."/>
            <person name="Lindquist E."/>
            <person name="Daum C."/>
            <person name="Ramamoorthy G.K."/>
            <person name="Gryganskyi A."/>
            <person name="Culley D."/>
            <person name="Magnuson J.K."/>
            <person name="James T.Y."/>
            <person name="O'Malley M.A."/>
            <person name="Stajich J.E."/>
            <person name="Spatafora J.W."/>
            <person name="Visel A."/>
            <person name="Grigoriev I.V."/>
        </authorList>
    </citation>
    <scope>NUCLEOTIDE SEQUENCE [LARGE SCALE GENOMIC DNA]</scope>
    <source>
        <strain evidence="9 10">62-1032</strain>
    </source>
</reference>
<comment type="subcellular location">
    <subcellularLocation>
        <location evidence="1 8">Nucleus</location>
    </subcellularLocation>
</comment>
<protein>
    <recommendedName>
        <fullName evidence="3 8">Mediator of RNA polymerase II transcription subunit 31</fullName>
    </recommendedName>
</protein>
<name>A0A1Y2D0T9_9BASI</name>
<keyword evidence="10" id="KW-1185">Reference proteome</keyword>
<dbReference type="InterPro" id="IPR008831">
    <property type="entry name" value="Mediator_Med31"/>
</dbReference>
<sequence length="145" mass="16328">MAAPSAAATSPTDQERLANKIRFETELEFVQCLANPYYLQCNSALRLLCNPSHSYLNYLLYFTSPRFARFLQYPQALHHLHLLTDKVAGPAFRTALKEQPLLAQDLAGKQLAHWAGWRETGEGTVWREPVVGEEQAGEEEQAKVA</sequence>
<keyword evidence="6 8" id="KW-0804">Transcription</keyword>
<comment type="caution">
    <text evidence="9">The sequence shown here is derived from an EMBL/GenBank/DDBJ whole genome shotgun (WGS) entry which is preliminary data.</text>
</comment>
<comment type="subunit">
    <text evidence="8">Component of the Mediator complex.</text>
</comment>
<evidence type="ECO:0000313" key="10">
    <source>
        <dbReference type="Proteomes" id="UP000193467"/>
    </source>
</evidence>
<dbReference type="GO" id="GO:0003712">
    <property type="term" value="F:transcription coregulator activity"/>
    <property type="evidence" value="ECO:0007669"/>
    <property type="project" value="InterPro"/>
</dbReference>
<dbReference type="GO" id="GO:0006355">
    <property type="term" value="P:regulation of DNA-templated transcription"/>
    <property type="evidence" value="ECO:0007669"/>
    <property type="project" value="InterPro"/>
</dbReference>
<comment type="function">
    <text evidence="8">Component of the Mediator complex, a coactivator involved in the regulated transcription of nearly all RNA polymerase II-dependent genes. Mediator functions as a bridge to convey information from gene-specific regulatory proteins to the basal RNA polymerase II transcription machinery. Mediator is recruited to promoters by direct interactions with regulatory proteins and serves as a scaffold for the assembly of a functional preinitiation complex with RNA polymerase II and the general transcription factors.</text>
</comment>
<evidence type="ECO:0000256" key="8">
    <source>
        <dbReference type="RuleBase" id="RU364129"/>
    </source>
</evidence>
<dbReference type="STRING" id="106004.A0A1Y2D0T9"/>